<feature type="non-terminal residue" evidence="1">
    <location>
        <position position="1"/>
    </location>
</feature>
<proteinExistence type="predicted"/>
<dbReference type="AlphaFoldDB" id="A0A699XA49"/>
<evidence type="ECO:0000313" key="1">
    <source>
        <dbReference type="EMBL" id="GFD56567.1"/>
    </source>
</evidence>
<reference evidence="1" key="1">
    <citation type="journal article" date="2019" name="Sci. Rep.">
        <title>Draft genome of Tanacetum cinerariifolium, the natural source of mosquito coil.</title>
        <authorList>
            <person name="Yamashiro T."/>
            <person name="Shiraishi A."/>
            <person name="Satake H."/>
            <person name="Nakayama K."/>
        </authorList>
    </citation>
    <scope>NUCLEOTIDE SEQUENCE</scope>
</reference>
<name>A0A699XA49_TANCI</name>
<protein>
    <submittedName>
        <fullName evidence="1">Uncharacterized protein</fullName>
    </submittedName>
</protein>
<gene>
    <name evidence="1" type="ORF">Tci_928536</name>
</gene>
<comment type="caution">
    <text evidence="1">The sequence shown here is derived from an EMBL/GenBank/DDBJ whole genome shotgun (WGS) entry which is preliminary data.</text>
</comment>
<accession>A0A699XA49</accession>
<dbReference type="EMBL" id="BKCJ011830982">
    <property type="protein sequence ID" value="GFD56567.1"/>
    <property type="molecule type" value="Genomic_DNA"/>
</dbReference>
<sequence>LSRGSGDGGVGLLVAWRWYDGVVRQRRCMAMVGGGSYRLGYGEHFWGSPENSPKKVFRRGGSGGRRRPAGGQRRLLEMRESTKCVCV</sequence>
<organism evidence="1">
    <name type="scientific">Tanacetum cinerariifolium</name>
    <name type="common">Dalmatian daisy</name>
    <name type="synonym">Chrysanthemum cinerariifolium</name>
    <dbReference type="NCBI Taxonomy" id="118510"/>
    <lineage>
        <taxon>Eukaryota</taxon>
        <taxon>Viridiplantae</taxon>
        <taxon>Streptophyta</taxon>
        <taxon>Embryophyta</taxon>
        <taxon>Tracheophyta</taxon>
        <taxon>Spermatophyta</taxon>
        <taxon>Magnoliopsida</taxon>
        <taxon>eudicotyledons</taxon>
        <taxon>Gunneridae</taxon>
        <taxon>Pentapetalae</taxon>
        <taxon>asterids</taxon>
        <taxon>campanulids</taxon>
        <taxon>Asterales</taxon>
        <taxon>Asteraceae</taxon>
        <taxon>Asteroideae</taxon>
        <taxon>Anthemideae</taxon>
        <taxon>Anthemidinae</taxon>
        <taxon>Tanacetum</taxon>
    </lineage>
</organism>